<proteinExistence type="predicted"/>
<dbReference type="GeneID" id="2896342"/>
<accession>Q6CX16</accession>
<dbReference type="PaxDb" id="284590-Q6CX16"/>
<dbReference type="KEGG" id="kla:KLLA0_A12001g"/>
<sequence length="126" mass="14123">MDVPNNYPTLFCSEQYILPINSNTTLDDARGCGHLWGEKHKCKGWPSKFFAVDPPIYEYGNYVGKAGAEYYSCGSDYTLEQTENTTLQQSWQCGVFEGANVKANSSPPKLKASVFLYLLMLVAYIL</sequence>
<evidence type="ECO:0000313" key="2">
    <source>
        <dbReference type="Proteomes" id="UP000000598"/>
    </source>
</evidence>
<keyword evidence="2" id="KW-1185">Reference proteome</keyword>
<dbReference type="RefSeq" id="XP_451523.2">
    <property type="nucleotide sequence ID" value="XM_451523.2"/>
</dbReference>
<dbReference type="AlphaFoldDB" id="Q6CX16"/>
<evidence type="ECO:0000313" key="1">
    <source>
        <dbReference type="EMBL" id="CAH03111.2"/>
    </source>
</evidence>
<dbReference type="EMBL" id="CR382121">
    <property type="protein sequence ID" value="CAH03111.2"/>
    <property type="molecule type" value="Genomic_DNA"/>
</dbReference>
<organism evidence="1 2">
    <name type="scientific">Kluyveromyces lactis (strain ATCC 8585 / CBS 2359 / DSM 70799 / NBRC 1267 / NRRL Y-1140 / WM37)</name>
    <name type="common">Yeast</name>
    <name type="synonym">Candida sphaerica</name>
    <dbReference type="NCBI Taxonomy" id="284590"/>
    <lineage>
        <taxon>Eukaryota</taxon>
        <taxon>Fungi</taxon>
        <taxon>Dikarya</taxon>
        <taxon>Ascomycota</taxon>
        <taxon>Saccharomycotina</taxon>
        <taxon>Saccharomycetes</taxon>
        <taxon>Saccharomycetales</taxon>
        <taxon>Saccharomycetaceae</taxon>
        <taxon>Kluyveromyces</taxon>
    </lineage>
</organism>
<dbReference type="Proteomes" id="UP000000598">
    <property type="component" value="Chromosome A"/>
</dbReference>
<name>Q6CX16_KLULA</name>
<dbReference type="InParanoid" id="Q6CX16"/>
<protein>
    <submittedName>
        <fullName evidence="1">KLLA0A12001p</fullName>
    </submittedName>
</protein>
<reference evidence="1 2" key="1">
    <citation type="journal article" date="2004" name="Nature">
        <title>Genome evolution in yeasts.</title>
        <authorList>
            <consortium name="Genolevures"/>
            <person name="Dujon B."/>
            <person name="Sherman D."/>
            <person name="Fischer G."/>
            <person name="Durrens P."/>
            <person name="Casaregola S."/>
            <person name="Lafontaine I."/>
            <person name="de Montigny J."/>
            <person name="Marck C."/>
            <person name="Neuveglise C."/>
            <person name="Talla E."/>
            <person name="Goffard N."/>
            <person name="Frangeul L."/>
            <person name="Aigle M."/>
            <person name="Anthouard V."/>
            <person name="Babour A."/>
            <person name="Barbe V."/>
            <person name="Barnay S."/>
            <person name="Blanchin S."/>
            <person name="Beckerich J.M."/>
            <person name="Beyne E."/>
            <person name="Bleykasten C."/>
            <person name="Boisrame A."/>
            <person name="Boyer J."/>
            <person name="Cattolico L."/>
            <person name="Confanioleri F."/>
            <person name="de Daruvar A."/>
            <person name="Despons L."/>
            <person name="Fabre E."/>
            <person name="Fairhead C."/>
            <person name="Ferry-Dumazet H."/>
            <person name="Groppi A."/>
            <person name="Hantraye F."/>
            <person name="Hennequin C."/>
            <person name="Jauniaux N."/>
            <person name="Joyet P."/>
            <person name="Kachouri R."/>
            <person name="Kerrest A."/>
            <person name="Koszul R."/>
            <person name="Lemaire M."/>
            <person name="Lesur I."/>
            <person name="Ma L."/>
            <person name="Muller H."/>
            <person name="Nicaud J.M."/>
            <person name="Nikolski M."/>
            <person name="Oztas S."/>
            <person name="Ozier-Kalogeropoulos O."/>
            <person name="Pellenz S."/>
            <person name="Potier S."/>
            <person name="Richard G.F."/>
            <person name="Straub M.L."/>
            <person name="Suleau A."/>
            <person name="Swennene D."/>
            <person name="Tekaia F."/>
            <person name="Wesolowski-Louvel M."/>
            <person name="Westhof E."/>
            <person name="Wirth B."/>
            <person name="Zeniou-Meyer M."/>
            <person name="Zivanovic I."/>
            <person name="Bolotin-Fukuhara M."/>
            <person name="Thierry A."/>
            <person name="Bouchier C."/>
            <person name="Caudron B."/>
            <person name="Scarpelli C."/>
            <person name="Gaillardin C."/>
            <person name="Weissenbach J."/>
            <person name="Wincker P."/>
            <person name="Souciet J.L."/>
        </authorList>
    </citation>
    <scope>NUCLEOTIDE SEQUENCE [LARGE SCALE GENOMIC DNA]</scope>
    <source>
        <strain evidence="2">ATCC 8585 / CBS 2359 / DSM 70799 / NBRC 1267 / NRRL Y-1140 / WM37</strain>
    </source>
</reference>
<gene>
    <name evidence="1" type="ORF">KLLA0_A12001g</name>
</gene>
<dbReference type="HOGENOM" id="CLU_1992958_0_0_1"/>